<dbReference type="InterPro" id="IPR025724">
    <property type="entry name" value="GAG-pre-integrase_dom"/>
</dbReference>
<dbReference type="EMBL" id="BQNB010009725">
    <property type="protein sequence ID" value="GJS67532.1"/>
    <property type="molecule type" value="Genomic_DNA"/>
</dbReference>
<dbReference type="InterPro" id="IPR012337">
    <property type="entry name" value="RNaseH-like_sf"/>
</dbReference>
<dbReference type="Pfam" id="PF22936">
    <property type="entry name" value="Pol_BBD"/>
    <property type="match status" value="1"/>
</dbReference>
<reference evidence="4" key="1">
    <citation type="journal article" date="2022" name="Int. J. Mol. Sci.">
        <title>Draft Genome of Tanacetum Coccineum: Genomic Comparison of Closely Related Tanacetum-Family Plants.</title>
        <authorList>
            <person name="Yamashiro T."/>
            <person name="Shiraishi A."/>
            <person name="Nakayama K."/>
            <person name="Satake H."/>
        </authorList>
    </citation>
    <scope>NUCLEOTIDE SEQUENCE</scope>
</reference>
<dbReference type="SUPFAM" id="SSF53098">
    <property type="entry name" value="Ribonuclease H-like"/>
    <property type="match status" value="1"/>
</dbReference>
<dbReference type="Pfam" id="PF13976">
    <property type="entry name" value="gag_pre-integrs"/>
    <property type="match status" value="1"/>
</dbReference>
<organism evidence="4 5">
    <name type="scientific">Tanacetum coccineum</name>
    <dbReference type="NCBI Taxonomy" id="301880"/>
    <lineage>
        <taxon>Eukaryota</taxon>
        <taxon>Viridiplantae</taxon>
        <taxon>Streptophyta</taxon>
        <taxon>Embryophyta</taxon>
        <taxon>Tracheophyta</taxon>
        <taxon>Spermatophyta</taxon>
        <taxon>Magnoliopsida</taxon>
        <taxon>eudicotyledons</taxon>
        <taxon>Gunneridae</taxon>
        <taxon>Pentapetalae</taxon>
        <taxon>asterids</taxon>
        <taxon>campanulids</taxon>
        <taxon>Asterales</taxon>
        <taxon>Asteraceae</taxon>
        <taxon>Asteroideae</taxon>
        <taxon>Anthemideae</taxon>
        <taxon>Anthemidinae</taxon>
        <taxon>Tanacetum</taxon>
    </lineage>
</organism>
<dbReference type="PROSITE" id="PS50994">
    <property type="entry name" value="INTEGRASE"/>
    <property type="match status" value="1"/>
</dbReference>
<dbReference type="Proteomes" id="UP001151760">
    <property type="component" value="Unassembled WGS sequence"/>
</dbReference>
<dbReference type="InterPro" id="IPR001584">
    <property type="entry name" value="Integrase_cat-core"/>
</dbReference>
<evidence type="ECO:0000256" key="1">
    <source>
        <dbReference type="ARBA" id="ARBA00022670"/>
    </source>
</evidence>
<evidence type="ECO:0000256" key="2">
    <source>
        <dbReference type="SAM" id="Coils"/>
    </source>
</evidence>
<dbReference type="Pfam" id="PF00665">
    <property type="entry name" value="rve"/>
    <property type="match status" value="1"/>
</dbReference>
<reference evidence="4" key="2">
    <citation type="submission" date="2022-01" db="EMBL/GenBank/DDBJ databases">
        <authorList>
            <person name="Yamashiro T."/>
            <person name="Shiraishi A."/>
            <person name="Satake H."/>
            <person name="Nakayama K."/>
        </authorList>
    </citation>
    <scope>NUCLEOTIDE SEQUENCE</scope>
</reference>
<accession>A0ABQ4XQ85</accession>
<keyword evidence="2" id="KW-0175">Coiled coil</keyword>
<feature type="domain" description="Integrase catalytic" evidence="3">
    <location>
        <begin position="687"/>
        <end position="862"/>
    </location>
</feature>
<feature type="coiled-coil region" evidence="2">
    <location>
        <begin position="187"/>
        <end position="214"/>
    </location>
</feature>
<protein>
    <submittedName>
        <fullName evidence="4">Retrovirus-related pol polyprotein from transposon TNT 1-94</fullName>
    </submittedName>
</protein>
<dbReference type="InterPro" id="IPR054722">
    <property type="entry name" value="PolX-like_BBD"/>
</dbReference>
<dbReference type="PANTHER" id="PTHR42648:SF18">
    <property type="entry name" value="RETROTRANSPOSON, UNCLASSIFIED-LIKE PROTEIN"/>
    <property type="match status" value="1"/>
</dbReference>
<dbReference type="Gene3D" id="3.30.420.10">
    <property type="entry name" value="Ribonuclease H-like superfamily/Ribonuclease H"/>
    <property type="match status" value="1"/>
</dbReference>
<proteinExistence type="predicted"/>
<evidence type="ECO:0000313" key="5">
    <source>
        <dbReference type="Proteomes" id="UP001151760"/>
    </source>
</evidence>
<gene>
    <name evidence="4" type="ORF">Tco_0682096</name>
</gene>
<dbReference type="InterPro" id="IPR039537">
    <property type="entry name" value="Retrotran_Ty1/copia-like"/>
</dbReference>
<keyword evidence="5" id="KW-1185">Reference proteome</keyword>
<sequence>MANLSSADPVYDEAGPSYDSDVLSEVQAHDHYQDAVCDHHEEHEMHDDVRPNHVVDSHADYTSDSNHPTLYDQYVKDNEVPVVQNNASMVPNDAYVMIDNDLHDSDVRSVSHTPRNTVANNLLNAELAIKETSELQLFSEFDKTCKKRITPTGITEGERGFEQTKTCYLTEVIPFFKTLQEHFEGIQKALTKEVKEMSDAFDELEAELEQSTVDRKHDAIERKNLLLEHDNIIADCLLKEVFYVASNSELNVVRFTEMQKAHHIVKTRCLELEVELSNLRDDIRKDNYNDLLNRFSNLEVNHLNLQLKYQNLKDSFQNKPSSSVNDTPDFNSVFVIGQMKASLQGKDNVIQKLKMQISQFQETHSELDRPLDLRGRDFQISQLTEEVNSLQEQNELFRVENAKIKQHYKELYDSIKISRAKHTEQTTALKSENESLKVQIQNTVSYVTTTQFKPKVTAPGKYALDVEPIPPRNRNNREVHLVYLRHLKESVDTLRDIVEEAKPVVQIVLWYLDSGCSKHMTGDRSRLMNFVKKFIGTVRFGNDHFGAIMGYGDYVIGDSVISRVYYVEGLGHNLFSVGQFCDSDLEVAFRKHSCYVRDTDGVELLKGSRGSNLYTISVEDMMKSSPICLLSKASKNKSWLWHRRLNHLNFGTINDLARKDLARGLPRLKFEKDHLCSACQLGKSKKHTHKPKTENTNLEVLNTLHMDLCGPMRVQTINGKKYILVIVDDYSRFTWVKFLRSKDETPAVVIKFLTQIQVGLNKTVRFIRTDNGTEFVNKTLYDHYEKVGIFHQKTVPRTPQQNGVVERRNRTLVEAARTMLIFSKAPMFLWAEAVATACYTQNRSLIHTRHEKTPYELVHDKKPDLTFFRVFGALCYPTNDSENLGKLQPLRFLRLLIDQLP</sequence>
<evidence type="ECO:0000313" key="4">
    <source>
        <dbReference type="EMBL" id="GJS67532.1"/>
    </source>
</evidence>
<evidence type="ECO:0000259" key="3">
    <source>
        <dbReference type="PROSITE" id="PS50994"/>
    </source>
</evidence>
<keyword evidence="1" id="KW-0645">Protease</keyword>
<comment type="caution">
    <text evidence="4">The sequence shown here is derived from an EMBL/GenBank/DDBJ whole genome shotgun (WGS) entry which is preliminary data.</text>
</comment>
<keyword evidence="1" id="KW-0378">Hydrolase</keyword>
<dbReference type="InterPro" id="IPR036397">
    <property type="entry name" value="RNaseH_sf"/>
</dbReference>
<dbReference type="PANTHER" id="PTHR42648">
    <property type="entry name" value="TRANSPOSASE, PUTATIVE-RELATED"/>
    <property type="match status" value="1"/>
</dbReference>
<name>A0ABQ4XQ85_9ASTR</name>